<dbReference type="PANTHER" id="PTHR12243:SF60">
    <property type="entry name" value="SI:CH211-15D5.12-RELATED"/>
    <property type="match status" value="1"/>
</dbReference>
<dbReference type="Pfam" id="PF10545">
    <property type="entry name" value="MADF_DNA_bdg"/>
    <property type="match status" value="1"/>
</dbReference>
<feature type="region of interest" description="Disordered" evidence="2">
    <location>
        <begin position="382"/>
        <end position="422"/>
    </location>
</feature>
<feature type="domain" description="MADF" evidence="3">
    <location>
        <begin position="94"/>
        <end position="181"/>
    </location>
</feature>
<feature type="compositionally biased region" description="Low complexity" evidence="2">
    <location>
        <begin position="390"/>
        <end position="422"/>
    </location>
</feature>
<dbReference type="VEuPathDB" id="VectorBase:GAUT008064"/>
<dbReference type="GO" id="GO:0005634">
    <property type="term" value="C:nucleus"/>
    <property type="evidence" value="ECO:0007669"/>
    <property type="project" value="UniProtKB-SubCell"/>
</dbReference>
<feature type="domain" description="BESS" evidence="4">
    <location>
        <begin position="335"/>
        <end position="374"/>
    </location>
</feature>
<organism evidence="5 6">
    <name type="scientific">Glossina austeni</name>
    <name type="common">Savannah tsetse fly</name>
    <dbReference type="NCBI Taxonomy" id="7395"/>
    <lineage>
        <taxon>Eukaryota</taxon>
        <taxon>Metazoa</taxon>
        <taxon>Ecdysozoa</taxon>
        <taxon>Arthropoda</taxon>
        <taxon>Hexapoda</taxon>
        <taxon>Insecta</taxon>
        <taxon>Pterygota</taxon>
        <taxon>Neoptera</taxon>
        <taxon>Endopterygota</taxon>
        <taxon>Diptera</taxon>
        <taxon>Brachycera</taxon>
        <taxon>Muscomorpha</taxon>
        <taxon>Hippoboscoidea</taxon>
        <taxon>Glossinidae</taxon>
        <taxon>Glossina</taxon>
    </lineage>
</organism>
<evidence type="ECO:0000259" key="4">
    <source>
        <dbReference type="PROSITE" id="PS51031"/>
    </source>
</evidence>
<reference evidence="5" key="1">
    <citation type="submission" date="2020-05" db="UniProtKB">
        <authorList>
            <consortium name="EnsemblMetazoa"/>
        </authorList>
    </citation>
    <scope>IDENTIFICATION</scope>
    <source>
        <strain evidence="5">TTRI</strain>
    </source>
</reference>
<dbReference type="PROSITE" id="PS51031">
    <property type="entry name" value="BESS"/>
    <property type="match status" value="1"/>
</dbReference>
<accession>A0A1A9UL62</accession>
<dbReference type="InterPro" id="IPR006578">
    <property type="entry name" value="MADF-dom"/>
</dbReference>
<name>A0A1A9UL62_GLOAU</name>
<keyword evidence="1" id="KW-0539">Nucleus</keyword>
<evidence type="ECO:0000313" key="5">
    <source>
        <dbReference type="EnsemblMetazoa" id="GAUT008064-PA"/>
    </source>
</evidence>
<keyword evidence="6" id="KW-1185">Reference proteome</keyword>
<feature type="region of interest" description="Disordered" evidence="2">
    <location>
        <begin position="185"/>
        <end position="227"/>
    </location>
</feature>
<comment type="subcellular location">
    <subcellularLocation>
        <location evidence="1">Nucleus</location>
    </subcellularLocation>
</comment>
<dbReference type="GO" id="GO:0005667">
    <property type="term" value="C:transcription regulator complex"/>
    <property type="evidence" value="ECO:0007669"/>
    <property type="project" value="TreeGrafter"/>
</dbReference>
<evidence type="ECO:0000256" key="2">
    <source>
        <dbReference type="SAM" id="MobiDB-lite"/>
    </source>
</evidence>
<evidence type="ECO:0000259" key="3">
    <source>
        <dbReference type="PROSITE" id="PS51029"/>
    </source>
</evidence>
<evidence type="ECO:0000313" key="6">
    <source>
        <dbReference type="Proteomes" id="UP000078200"/>
    </source>
</evidence>
<dbReference type="InterPro" id="IPR004210">
    <property type="entry name" value="BESS_motif"/>
</dbReference>
<dbReference type="PROSITE" id="PS51029">
    <property type="entry name" value="MADF"/>
    <property type="match status" value="1"/>
</dbReference>
<dbReference type="SMART" id="SM00595">
    <property type="entry name" value="MADF"/>
    <property type="match status" value="1"/>
</dbReference>
<dbReference type="EnsemblMetazoa" id="GAUT008064-RA">
    <property type="protein sequence ID" value="GAUT008064-PA"/>
    <property type="gene ID" value="GAUT008064"/>
</dbReference>
<dbReference type="AlphaFoldDB" id="A0A1A9UL62"/>
<feature type="compositionally biased region" description="Basic and acidic residues" evidence="2">
    <location>
        <begin position="185"/>
        <end position="203"/>
    </location>
</feature>
<dbReference type="InterPro" id="IPR039353">
    <property type="entry name" value="TF_Adf1"/>
</dbReference>
<dbReference type="PANTHER" id="PTHR12243">
    <property type="entry name" value="MADF DOMAIN TRANSCRIPTION FACTOR"/>
    <property type="match status" value="1"/>
</dbReference>
<feature type="compositionally biased region" description="Low complexity" evidence="2">
    <location>
        <begin position="8"/>
        <end position="23"/>
    </location>
</feature>
<sequence>MPPKKDTNAQNNNNPNVANNNEVTTTAVTAPTVTITVTSTSNNTNSSTTATVSQLAAAAAAAATNNVAISGGQAVYLHDVAAEQRTIAYQANAKLCRLVRKCPWMYDRNHHNYAKKHILDKSWTKIAKECNDSVASCKERWRNIRAAFARSINIYKTHSGPNRVKPYYLHKELTFLVKPMMEGRDRKDDYDEDTRHDMDTAKDDELEEEEEDDDMEQAEDEEEFQDETAEIKSAFEALNPAIRIHTEEYPKVLKTVHNNNQNSANNSNNTNLPEYELNGLFEPQTEFTTSEAEAEFNFQEDGEQERKFTKRPMHFEAEAFESKRLKLTNGSITSSEADVRFLEALLPDMALMNTRQKVIFKRKIYQTLEEVFENSSDFPNINANDHHHVNTSTATSAPTNTNNNNNNNNNNNSNNNNIANTGFNNQASAATITTSGGAQVRQTILTVNSSTARALINNIANLNESELQKVNGFLQNTLRSNTVSTRLINGNPAPSSAAARLMHSTPKITITKVSCPPPAALRNLNAKPASPTPILNATNTTTSHSTNSIMAPNVHSTTSNISTNAPVTTAATTTTTNNNSNNSPWNQLMPITIKDEVEDVDVD</sequence>
<proteinExistence type="predicted"/>
<feature type="compositionally biased region" description="Acidic residues" evidence="2">
    <location>
        <begin position="204"/>
        <end position="227"/>
    </location>
</feature>
<evidence type="ECO:0008006" key="7">
    <source>
        <dbReference type="Google" id="ProtNLM"/>
    </source>
</evidence>
<dbReference type="GO" id="GO:0003677">
    <property type="term" value="F:DNA binding"/>
    <property type="evidence" value="ECO:0007669"/>
    <property type="project" value="InterPro"/>
</dbReference>
<dbReference type="Proteomes" id="UP000078200">
    <property type="component" value="Unassembled WGS sequence"/>
</dbReference>
<protein>
    <recommendedName>
        <fullName evidence="7">MADF domain-containing protein</fullName>
    </recommendedName>
</protein>
<feature type="region of interest" description="Disordered" evidence="2">
    <location>
        <begin position="1"/>
        <end position="23"/>
    </location>
</feature>
<dbReference type="GO" id="GO:0006357">
    <property type="term" value="P:regulation of transcription by RNA polymerase II"/>
    <property type="evidence" value="ECO:0007669"/>
    <property type="project" value="TreeGrafter"/>
</dbReference>
<evidence type="ECO:0000256" key="1">
    <source>
        <dbReference type="PROSITE-ProRule" id="PRU00371"/>
    </source>
</evidence>